<evidence type="ECO:0000256" key="4">
    <source>
        <dbReference type="ARBA" id="ARBA00023163"/>
    </source>
</evidence>
<dbReference type="SMART" id="SM01019">
    <property type="entry name" value="B3"/>
    <property type="match status" value="2"/>
</dbReference>
<keyword evidence="4" id="KW-0804">Transcription</keyword>
<keyword evidence="5" id="KW-0539">Nucleus</keyword>
<dbReference type="Proteomes" id="UP001202328">
    <property type="component" value="Unassembled WGS sequence"/>
</dbReference>
<feature type="domain" description="TF-B3" evidence="7">
    <location>
        <begin position="276"/>
        <end position="368"/>
    </location>
</feature>
<dbReference type="PANTHER" id="PTHR31391:SF4">
    <property type="entry name" value="B3 DOMAIN-CONTAINING PROTEIN OS03G0184500"/>
    <property type="match status" value="1"/>
</dbReference>
<keyword evidence="9" id="KW-1185">Reference proteome</keyword>
<feature type="region of interest" description="Disordered" evidence="6">
    <location>
        <begin position="378"/>
        <end position="412"/>
    </location>
</feature>
<evidence type="ECO:0000256" key="6">
    <source>
        <dbReference type="SAM" id="MobiDB-lite"/>
    </source>
</evidence>
<evidence type="ECO:0000313" key="9">
    <source>
        <dbReference type="Proteomes" id="UP001202328"/>
    </source>
</evidence>
<dbReference type="InterPro" id="IPR015300">
    <property type="entry name" value="DNA-bd_pseudobarrel_sf"/>
</dbReference>
<evidence type="ECO:0000256" key="1">
    <source>
        <dbReference type="ARBA" id="ARBA00004123"/>
    </source>
</evidence>
<keyword evidence="2" id="KW-0805">Transcription regulation</keyword>
<dbReference type="InterPro" id="IPR003340">
    <property type="entry name" value="B3_DNA-bd"/>
</dbReference>
<accession>A0AAD4XAM7</accession>
<proteinExistence type="predicted"/>
<dbReference type="SUPFAM" id="SSF101936">
    <property type="entry name" value="DNA-binding pseudobarrel domain"/>
    <property type="match status" value="2"/>
</dbReference>
<dbReference type="CDD" id="cd10017">
    <property type="entry name" value="B3_DNA"/>
    <property type="match status" value="2"/>
</dbReference>
<dbReference type="GO" id="GO:0005634">
    <property type="term" value="C:nucleus"/>
    <property type="evidence" value="ECO:0007669"/>
    <property type="project" value="UniProtKB-SubCell"/>
</dbReference>
<feature type="domain" description="TF-B3" evidence="7">
    <location>
        <begin position="130"/>
        <end position="236"/>
    </location>
</feature>
<dbReference type="InterPro" id="IPR044837">
    <property type="entry name" value="REM16-like"/>
</dbReference>
<dbReference type="PANTHER" id="PTHR31391">
    <property type="entry name" value="B3 DOMAIN-CONTAINING PROTEIN OS11G0197600-RELATED"/>
    <property type="match status" value="1"/>
</dbReference>
<dbReference type="Pfam" id="PF02362">
    <property type="entry name" value="B3"/>
    <property type="match status" value="2"/>
</dbReference>
<dbReference type="AlphaFoldDB" id="A0AAD4XAM7"/>
<dbReference type="EMBL" id="JAJJMB010012369">
    <property type="protein sequence ID" value="KAI3877737.1"/>
    <property type="molecule type" value="Genomic_DNA"/>
</dbReference>
<protein>
    <recommendedName>
        <fullName evidence="7">TF-B3 domain-containing protein</fullName>
    </recommendedName>
</protein>
<dbReference type="Gene3D" id="2.40.330.10">
    <property type="entry name" value="DNA-binding pseudobarrel domain"/>
    <property type="match status" value="2"/>
</dbReference>
<evidence type="ECO:0000256" key="2">
    <source>
        <dbReference type="ARBA" id="ARBA00023015"/>
    </source>
</evidence>
<feature type="non-terminal residue" evidence="8">
    <location>
        <position position="1"/>
    </location>
</feature>
<reference evidence="8" key="1">
    <citation type="submission" date="2022-04" db="EMBL/GenBank/DDBJ databases">
        <title>A functionally conserved STORR gene fusion in Papaver species that diverged 16.8 million years ago.</title>
        <authorList>
            <person name="Catania T."/>
        </authorList>
    </citation>
    <scope>NUCLEOTIDE SEQUENCE</scope>
    <source>
        <strain evidence="8">S-188037</strain>
    </source>
</reference>
<evidence type="ECO:0000256" key="3">
    <source>
        <dbReference type="ARBA" id="ARBA00023125"/>
    </source>
</evidence>
<evidence type="ECO:0000313" key="8">
    <source>
        <dbReference type="EMBL" id="KAI3877737.1"/>
    </source>
</evidence>
<name>A0AAD4XAM7_9MAGN</name>
<dbReference type="PROSITE" id="PS50863">
    <property type="entry name" value="B3"/>
    <property type="match status" value="2"/>
</dbReference>
<organism evidence="8 9">
    <name type="scientific">Papaver atlanticum</name>
    <dbReference type="NCBI Taxonomy" id="357466"/>
    <lineage>
        <taxon>Eukaryota</taxon>
        <taxon>Viridiplantae</taxon>
        <taxon>Streptophyta</taxon>
        <taxon>Embryophyta</taxon>
        <taxon>Tracheophyta</taxon>
        <taxon>Spermatophyta</taxon>
        <taxon>Magnoliopsida</taxon>
        <taxon>Ranunculales</taxon>
        <taxon>Papaveraceae</taxon>
        <taxon>Papaveroideae</taxon>
        <taxon>Papaver</taxon>
    </lineage>
</organism>
<dbReference type="GO" id="GO:0003677">
    <property type="term" value="F:DNA binding"/>
    <property type="evidence" value="ECO:0007669"/>
    <property type="project" value="UniProtKB-KW"/>
</dbReference>
<sequence>MAQGNSYEEARKQRLKDNKRRFEELGVLKMANNLIDGNKTKKQKDKMQVKSKKIPVIPADLVRRSSRPRNQVTYSEDEEGFSTKGKEMFRSKICKTSYITTRLASEAERLDALKRAMSFQRGLLSGNSSFVKSLSLSHVSGSFQLGIPLEFRNNHLSKETKVSIVLEDGEGLVYETNFNGLTGFLNIGWKLFSMDHKLDDGDALVIELIEPTRFKFMWENFVDNRTCPQVHILKVSNDVGETSYIATRVASKAERSDALKRAMSFQSGLLSGNPSFVKSMSHSYVSKKSVLRIPSEFRKNHLPKESKVGIVFEDGEGLVYETIYNGVTGFLITGWKLFSMDHKLDDGDALVMELVEPTRFKVHLFKVSNDVGEVKVDQPKKARGSKYAKTVDAEHITKPTGRTSRNSKKAEL</sequence>
<gene>
    <name evidence="8" type="ORF">MKW98_020218</name>
</gene>
<keyword evidence="3" id="KW-0238">DNA-binding</keyword>
<evidence type="ECO:0000256" key="5">
    <source>
        <dbReference type="ARBA" id="ARBA00023242"/>
    </source>
</evidence>
<evidence type="ECO:0000259" key="7">
    <source>
        <dbReference type="PROSITE" id="PS50863"/>
    </source>
</evidence>
<comment type="subcellular location">
    <subcellularLocation>
        <location evidence="1">Nucleus</location>
    </subcellularLocation>
</comment>
<comment type="caution">
    <text evidence="8">The sequence shown here is derived from an EMBL/GenBank/DDBJ whole genome shotgun (WGS) entry which is preliminary data.</text>
</comment>